<dbReference type="OrthoDB" id="76567at2759"/>
<evidence type="ECO:0000256" key="1">
    <source>
        <dbReference type="SAM" id="MobiDB-lite"/>
    </source>
</evidence>
<dbReference type="EMBL" id="MDYL01000003">
    <property type="protein sequence ID" value="OQD77098.1"/>
    <property type="molecule type" value="Genomic_DNA"/>
</dbReference>
<protein>
    <submittedName>
        <fullName evidence="2">Uncharacterized protein</fullName>
    </submittedName>
</protein>
<proteinExistence type="predicted"/>
<keyword evidence="3" id="KW-1185">Reference proteome</keyword>
<dbReference type="Proteomes" id="UP000191522">
    <property type="component" value="Unassembled WGS sequence"/>
</dbReference>
<feature type="compositionally biased region" description="Polar residues" evidence="1">
    <location>
        <begin position="8"/>
        <end position="23"/>
    </location>
</feature>
<gene>
    <name evidence="2" type="ORF">PENDEC_c003G02080</name>
</gene>
<feature type="region of interest" description="Disordered" evidence="1">
    <location>
        <begin position="1"/>
        <end position="28"/>
    </location>
</feature>
<organism evidence="2 3">
    <name type="scientific">Penicillium decumbens</name>
    <dbReference type="NCBI Taxonomy" id="69771"/>
    <lineage>
        <taxon>Eukaryota</taxon>
        <taxon>Fungi</taxon>
        <taxon>Dikarya</taxon>
        <taxon>Ascomycota</taxon>
        <taxon>Pezizomycotina</taxon>
        <taxon>Eurotiomycetes</taxon>
        <taxon>Eurotiomycetidae</taxon>
        <taxon>Eurotiales</taxon>
        <taxon>Aspergillaceae</taxon>
        <taxon>Penicillium</taxon>
    </lineage>
</organism>
<dbReference type="OMA" id="MEDIRCL"/>
<comment type="caution">
    <text evidence="2">The sequence shown here is derived from an EMBL/GenBank/DDBJ whole genome shotgun (WGS) entry which is preliminary data.</text>
</comment>
<accession>A0A1V6PJ78</accession>
<dbReference type="AlphaFoldDB" id="A0A1V6PJ78"/>
<sequence>MSDYESLPSLSGDVSSTGVTLTNPEEGEPSFFENLGGVTVMVGSNQATVKRLVKQQLDATTVSSYLAFTNVHPDLVDGKRRILPKATRIFYDYDHRQLIVKLVSIPHEAAARNIDMGFRQELSRMGFRRLPIIPRGSGRIKGHTCCKEADASYRPKLLPPGRDIKWPSVVVEVGVSETWRQLRADAAWWLNNSSGDVKVVILIGVSTSLPEIKFETVIADPASLTLALRNNRIRYRPLTRQSVVLSRQANQPAANITTVGATALIIRFNELCLRAPVAPEGDIRFSRQFLEDLADDVWDELGV</sequence>
<evidence type="ECO:0000313" key="3">
    <source>
        <dbReference type="Proteomes" id="UP000191522"/>
    </source>
</evidence>
<reference evidence="3" key="1">
    <citation type="journal article" date="2017" name="Nat. Microbiol.">
        <title>Global analysis of biosynthetic gene clusters reveals vast potential of secondary metabolite production in Penicillium species.</title>
        <authorList>
            <person name="Nielsen J.C."/>
            <person name="Grijseels S."/>
            <person name="Prigent S."/>
            <person name="Ji B."/>
            <person name="Dainat J."/>
            <person name="Nielsen K.F."/>
            <person name="Frisvad J.C."/>
            <person name="Workman M."/>
            <person name="Nielsen J."/>
        </authorList>
    </citation>
    <scope>NUCLEOTIDE SEQUENCE [LARGE SCALE GENOMIC DNA]</scope>
    <source>
        <strain evidence="3">IBT 11843</strain>
    </source>
</reference>
<name>A0A1V6PJ78_PENDC</name>
<evidence type="ECO:0000313" key="2">
    <source>
        <dbReference type="EMBL" id="OQD77098.1"/>
    </source>
</evidence>